<organism evidence="2 3">
    <name type="scientific">Sphingobacterium bovistauri</name>
    <dbReference type="NCBI Taxonomy" id="2781959"/>
    <lineage>
        <taxon>Bacteria</taxon>
        <taxon>Pseudomonadati</taxon>
        <taxon>Bacteroidota</taxon>
        <taxon>Sphingobacteriia</taxon>
        <taxon>Sphingobacteriales</taxon>
        <taxon>Sphingobacteriaceae</taxon>
        <taxon>Sphingobacterium</taxon>
    </lineage>
</organism>
<sequence>MNKINENIASAYLESHYDEIKDEIKDEIHKLSSRKNFPGILQAIINLLRFLQEKGQIQKIGLHIKVIGRLYNNGNDYLKYIIENLFIRSFEGIRKRCTTHEWNALYKQIPVNLKKIYLLQNQEQSHRTLSI</sequence>
<dbReference type="RefSeq" id="WP_225553405.1">
    <property type="nucleotide sequence ID" value="NZ_JADEYP010000017.1"/>
</dbReference>
<feature type="domain" description="DUF7674" evidence="1">
    <location>
        <begin position="11"/>
        <end position="119"/>
    </location>
</feature>
<evidence type="ECO:0000259" key="1">
    <source>
        <dbReference type="Pfam" id="PF24722"/>
    </source>
</evidence>
<dbReference type="InterPro" id="IPR056091">
    <property type="entry name" value="DUF7674"/>
</dbReference>
<reference evidence="2" key="1">
    <citation type="submission" date="2020-10" db="EMBL/GenBank/DDBJ databases">
        <authorList>
            <person name="Lu T."/>
            <person name="Wang Q."/>
            <person name="Han X."/>
        </authorList>
    </citation>
    <scope>NUCLEOTIDE SEQUENCE</scope>
    <source>
        <strain evidence="2">WQ 366</strain>
    </source>
</reference>
<name>A0ABS7Z9D0_9SPHI</name>
<evidence type="ECO:0000313" key="2">
    <source>
        <dbReference type="EMBL" id="MCA5005559.1"/>
    </source>
</evidence>
<dbReference type="EMBL" id="JADEYP010000017">
    <property type="protein sequence ID" value="MCA5005559.1"/>
    <property type="molecule type" value="Genomic_DNA"/>
</dbReference>
<dbReference type="Proteomes" id="UP001165302">
    <property type="component" value="Unassembled WGS sequence"/>
</dbReference>
<evidence type="ECO:0000313" key="3">
    <source>
        <dbReference type="Proteomes" id="UP001165302"/>
    </source>
</evidence>
<dbReference type="Pfam" id="PF24722">
    <property type="entry name" value="DUF7674"/>
    <property type="match status" value="1"/>
</dbReference>
<gene>
    <name evidence="2" type="ORF">IPZ78_10385</name>
</gene>
<keyword evidence="3" id="KW-1185">Reference proteome</keyword>
<accession>A0ABS7Z9D0</accession>
<protein>
    <recommendedName>
        <fullName evidence="1">DUF7674 domain-containing protein</fullName>
    </recommendedName>
</protein>
<proteinExistence type="predicted"/>
<comment type="caution">
    <text evidence="2">The sequence shown here is derived from an EMBL/GenBank/DDBJ whole genome shotgun (WGS) entry which is preliminary data.</text>
</comment>